<dbReference type="AlphaFoldDB" id="K6WJD5"/>
<organism evidence="3 4">
    <name type="scientific">Gordonia rhizosphera NBRC 16068</name>
    <dbReference type="NCBI Taxonomy" id="1108045"/>
    <lineage>
        <taxon>Bacteria</taxon>
        <taxon>Bacillati</taxon>
        <taxon>Actinomycetota</taxon>
        <taxon>Actinomycetes</taxon>
        <taxon>Mycobacteriales</taxon>
        <taxon>Gordoniaceae</taxon>
        <taxon>Gordonia</taxon>
    </lineage>
</organism>
<dbReference type="OrthoDB" id="9803968at2"/>
<evidence type="ECO:0000313" key="4">
    <source>
        <dbReference type="Proteomes" id="UP000008363"/>
    </source>
</evidence>
<dbReference type="InterPro" id="IPR050237">
    <property type="entry name" value="ATP-dep_AMP-bd_enzyme"/>
</dbReference>
<dbReference type="RefSeq" id="WP_006336536.1">
    <property type="nucleotide sequence ID" value="NZ_BAHC01000169.1"/>
</dbReference>
<dbReference type="InterPro" id="IPR000873">
    <property type="entry name" value="AMP-dep_synth/lig_dom"/>
</dbReference>
<sequence>MIHQLTLSDVCRENARRYPTTDAVVDGELRYPWPEFDSRVDRVANLLAAQGVKRGDRILWLAQSSHRFLELMIAAARLGAMICPANWRQSAYEMAFVIEDFDPAVIVWQHEEIGATVIKAREIADSHALWIQHDSKEADGYDALVDATSAEPVVVGEVSADDALLVIYTAAIVDRPGGSLLTHRNLLTMAATNSRVTGSDHTSVFLNSGPLFHIGNFQFEALPVFLMGGTNVFVRRVEAANVLQILADERVTSAFLMPPTIMAIRELNKSAGLDISRLRGGAHAPVWGDALPTDPTLWSQQPGGFGQTEVTGMPILRAFGEPGIGNAGRPSPFTQVKIVDADCHEVADGEVGEIVIRGDTVHLGYWNRPDTNAARFLEGGWWRTTDAGRREKDGTISFLGTLTRMVKSAAENIYPPEVENCLTGHPAVRAAAIIGVPDPAFAQSVKAIVVREPGTSVSEGELRDYCRERIASYKKPKFVEFVDEIPTVDGRTDYDALDATFGGGGYPGRVDISTPVG</sequence>
<dbReference type="Gene3D" id="3.40.50.12780">
    <property type="entry name" value="N-terminal domain of ligase-like"/>
    <property type="match status" value="1"/>
</dbReference>
<proteinExistence type="predicted"/>
<comment type="caution">
    <text evidence="3">The sequence shown here is derived from an EMBL/GenBank/DDBJ whole genome shotgun (WGS) entry which is preliminary data.</text>
</comment>
<dbReference type="InterPro" id="IPR042099">
    <property type="entry name" value="ANL_N_sf"/>
</dbReference>
<reference evidence="3 4" key="1">
    <citation type="submission" date="2012-08" db="EMBL/GenBank/DDBJ databases">
        <title>Whole genome shotgun sequence of Gordonia rhizosphera NBRC 16068.</title>
        <authorList>
            <person name="Takarada H."/>
            <person name="Isaki S."/>
            <person name="Hosoyama A."/>
            <person name="Tsuchikane K."/>
            <person name="Katsumata H."/>
            <person name="Baba S."/>
            <person name="Ohji S."/>
            <person name="Yamazaki S."/>
            <person name="Fujita N."/>
        </authorList>
    </citation>
    <scope>NUCLEOTIDE SEQUENCE [LARGE SCALE GENOMIC DNA]</scope>
    <source>
        <strain evidence="3 4">NBRC 16068</strain>
    </source>
</reference>
<name>K6WJD5_9ACTN</name>
<keyword evidence="4" id="KW-1185">Reference proteome</keyword>
<dbReference type="STRING" id="1108045.GORHZ_169_00180"/>
<evidence type="ECO:0000259" key="2">
    <source>
        <dbReference type="Pfam" id="PF13193"/>
    </source>
</evidence>
<dbReference type="eggNOG" id="COG0318">
    <property type="taxonomic scope" value="Bacteria"/>
</dbReference>
<evidence type="ECO:0000259" key="1">
    <source>
        <dbReference type="Pfam" id="PF00501"/>
    </source>
</evidence>
<dbReference type="PANTHER" id="PTHR43767">
    <property type="entry name" value="LONG-CHAIN-FATTY-ACID--COA LIGASE"/>
    <property type="match status" value="1"/>
</dbReference>
<dbReference type="Gene3D" id="3.30.300.30">
    <property type="match status" value="1"/>
</dbReference>
<evidence type="ECO:0000313" key="3">
    <source>
        <dbReference type="EMBL" id="GAB92272.1"/>
    </source>
</evidence>
<gene>
    <name evidence="3" type="ORF">GORHZ_169_00180</name>
</gene>
<dbReference type="Proteomes" id="UP000008363">
    <property type="component" value="Unassembled WGS sequence"/>
</dbReference>
<dbReference type="EMBL" id="BAHC01000169">
    <property type="protein sequence ID" value="GAB92272.1"/>
    <property type="molecule type" value="Genomic_DNA"/>
</dbReference>
<dbReference type="SUPFAM" id="SSF56801">
    <property type="entry name" value="Acetyl-CoA synthetase-like"/>
    <property type="match status" value="1"/>
</dbReference>
<accession>K6WJD5</accession>
<dbReference type="GO" id="GO:0016878">
    <property type="term" value="F:acid-thiol ligase activity"/>
    <property type="evidence" value="ECO:0007669"/>
    <property type="project" value="UniProtKB-ARBA"/>
</dbReference>
<dbReference type="Pfam" id="PF00501">
    <property type="entry name" value="AMP-binding"/>
    <property type="match status" value="1"/>
</dbReference>
<protein>
    <submittedName>
        <fullName evidence="3">Putative acyl-CoA synthetase</fullName>
    </submittedName>
</protein>
<dbReference type="InterPro" id="IPR045851">
    <property type="entry name" value="AMP-bd_C_sf"/>
</dbReference>
<dbReference type="Pfam" id="PF13193">
    <property type="entry name" value="AMP-binding_C"/>
    <property type="match status" value="1"/>
</dbReference>
<feature type="domain" description="AMP-binding enzyme C-terminal" evidence="2">
    <location>
        <begin position="417"/>
        <end position="486"/>
    </location>
</feature>
<feature type="domain" description="AMP-dependent synthetase/ligase" evidence="1">
    <location>
        <begin position="12"/>
        <end position="366"/>
    </location>
</feature>
<dbReference type="PANTHER" id="PTHR43767:SF1">
    <property type="entry name" value="NONRIBOSOMAL PEPTIDE SYNTHASE PES1 (EUROFUNG)-RELATED"/>
    <property type="match status" value="1"/>
</dbReference>
<dbReference type="InterPro" id="IPR025110">
    <property type="entry name" value="AMP-bd_C"/>
</dbReference>